<dbReference type="EMBL" id="MLKD01000011">
    <property type="protein sequence ID" value="OQE21704.1"/>
    <property type="molecule type" value="Genomic_DNA"/>
</dbReference>
<evidence type="ECO:0000313" key="3">
    <source>
        <dbReference type="EMBL" id="OQE21704.1"/>
    </source>
</evidence>
<evidence type="ECO:0000313" key="4">
    <source>
        <dbReference type="Proteomes" id="UP000191285"/>
    </source>
</evidence>
<evidence type="ECO:0008006" key="5">
    <source>
        <dbReference type="Google" id="ProtNLM"/>
    </source>
</evidence>
<keyword evidence="4" id="KW-1185">Reference proteome</keyword>
<dbReference type="Proteomes" id="UP000191285">
    <property type="component" value="Unassembled WGS sequence"/>
</dbReference>
<name>A0A1V6T6T3_9EURO</name>
<accession>A0A1V6T6T3</accession>
<feature type="transmembrane region" description="Helical" evidence="2">
    <location>
        <begin position="31"/>
        <end position="49"/>
    </location>
</feature>
<keyword evidence="2" id="KW-0472">Membrane</keyword>
<keyword evidence="2" id="KW-1133">Transmembrane helix</keyword>
<reference evidence="4" key="1">
    <citation type="journal article" date="2017" name="Nat. Microbiol.">
        <title>Global analysis of biosynthetic gene clusters reveals vast potential of secondary metabolite production in Penicillium species.</title>
        <authorList>
            <person name="Nielsen J.C."/>
            <person name="Grijseels S."/>
            <person name="Prigent S."/>
            <person name="Ji B."/>
            <person name="Dainat J."/>
            <person name="Nielsen K.F."/>
            <person name="Frisvad J.C."/>
            <person name="Workman M."/>
            <person name="Nielsen J."/>
        </authorList>
    </citation>
    <scope>NUCLEOTIDE SEQUENCE [LARGE SCALE GENOMIC DNA]</scope>
    <source>
        <strain evidence="4">IBT 24891</strain>
    </source>
</reference>
<evidence type="ECO:0000256" key="2">
    <source>
        <dbReference type="SAM" id="Phobius"/>
    </source>
</evidence>
<keyword evidence="2" id="KW-0812">Transmembrane</keyword>
<sequence length="95" mass="10748">MSSHAFPGTNKPSQYRSHPSGPSLKPRNGRWYIPVVAAIGLGFGAYNYYTQAQARHEFAILEEEKRLAKNRELMDAYGSKDSLEDVQQALEKYGR</sequence>
<evidence type="ECO:0000256" key="1">
    <source>
        <dbReference type="SAM" id="MobiDB-lite"/>
    </source>
</evidence>
<feature type="region of interest" description="Disordered" evidence="1">
    <location>
        <begin position="1"/>
        <end position="28"/>
    </location>
</feature>
<comment type="caution">
    <text evidence="3">The sequence shown here is derived from an EMBL/GenBank/DDBJ whole genome shotgun (WGS) entry which is preliminary data.</text>
</comment>
<protein>
    <recommendedName>
        <fullName evidence="5">Cytochrome c oxidase assembly factor 3</fullName>
    </recommendedName>
</protein>
<dbReference type="STRING" id="303698.A0A1V6T6T3"/>
<gene>
    <name evidence="3" type="ORF">PENSTE_c011G06287</name>
</gene>
<proteinExistence type="predicted"/>
<dbReference type="OrthoDB" id="4338954at2759"/>
<organism evidence="3 4">
    <name type="scientific">Penicillium steckii</name>
    <dbReference type="NCBI Taxonomy" id="303698"/>
    <lineage>
        <taxon>Eukaryota</taxon>
        <taxon>Fungi</taxon>
        <taxon>Dikarya</taxon>
        <taxon>Ascomycota</taxon>
        <taxon>Pezizomycotina</taxon>
        <taxon>Eurotiomycetes</taxon>
        <taxon>Eurotiomycetidae</taxon>
        <taxon>Eurotiales</taxon>
        <taxon>Aspergillaceae</taxon>
        <taxon>Penicillium</taxon>
    </lineage>
</organism>
<dbReference type="AlphaFoldDB" id="A0A1V6T6T3"/>